<dbReference type="AlphaFoldDB" id="A0A9J5WYU6"/>
<proteinExistence type="predicted"/>
<organism evidence="1 2">
    <name type="scientific">Solanum commersonii</name>
    <name type="common">Commerson's wild potato</name>
    <name type="synonym">Commerson's nightshade</name>
    <dbReference type="NCBI Taxonomy" id="4109"/>
    <lineage>
        <taxon>Eukaryota</taxon>
        <taxon>Viridiplantae</taxon>
        <taxon>Streptophyta</taxon>
        <taxon>Embryophyta</taxon>
        <taxon>Tracheophyta</taxon>
        <taxon>Spermatophyta</taxon>
        <taxon>Magnoliopsida</taxon>
        <taxon>eudicotyledons</taxon>
        <taxon>Gunneridae</taxon>
        <taxon>Pentapetalae</taxon>
        <taxon>asterids</taxon>
        <taxon>lamiids</taxon>
        <taxon>Solanales</taxon>
        <taxon>Solanaceae</taxon>
        <taxon>Solanoideae</taxon>
        <taxon>Solaneae</taxon>
        <taxon>Solanum</taxon>
    </lineage>
</organism>
<sequence>AKNEESKRPKSKFLEIKPSFYSSLQNPLKLRAKISKTDRSTSLVENADQLSDLPFGIVHRRLAPPFSIVLLWVIGRHGTASRNFSAMRRLLPFSAYLIISFRAQHIGTKGKERPFDDSPSVLGDPQAFISSATQDSIMNVLNKTQFTHARINCVLKESSCDKPLPKILILAILVSNASSSSTKVFPYFPVNIWFSSLKITKVFSRLVMGLSAKCSEYRHQCPNTLIDMDDWDISLLGDKCHLCDICGCQYIHWNGCPKSYSLPPNLYYDYSVICDVGRGDEVENAKQEARNVNLLMECTDMLDKVNSKIVEKMFECVEEQKTI</sequence>
<evidence type="ECO:0000313" key="1">
    <source>
        <dbReference type="EMBL" id="KAG5580112.1"/>
    </source>
</evidence>
<evidence type="ECO:0000313" key="2">
    <source>
        <dbReference type="Proteomes" id="UP000824120"/>
    </source>
</evidence>
<keyword evidence="2" id="KW-1185">Reference proteome</keyword>
<dbReference type="EMBL" id="JACXVP010000010">
    <property type="protein sequence ID" value="KAG5580112.1"/>
    <property type="molecule type" value="Genomic_DNA"/>
</dbReference>
<gene>
    <name evidence="1" type="ORF">H5410_050739</name>
</gene>
<protein>
    <submittedName>
        <fullName evidence="1">Uncharacterized protein</fullName>
    </submittedName>
</protein>
<accession>A0A9J5WYU6</accession>
<feature type="non-terminal residue" evidence="1">
    <location>
        <position position="323"/>
    </location>
</feature>
<reference evidence="1 2" key="1">
    <citation type="submission" date="2020-09" db="EMBL/GenBank/DDBJ databases">
        <title>De no assembly of potato wild relative species, Solanum commersonii.</title>
        <authorList>
            <person name="Cho K."/>
        </authorList>
    </citation>
    <scope>NUCLEOTIDE SEQUENCE [LARGE SCALE GENOMIC DNA]</scope>
    <source>
        <strain evidence="1">LZ3.2</strain>
        <tissue evidence="1">Leaf</tissue>
    </source>
</reference>
<name>A0A9J5WYU6_SOLCO</name>
<comment type="caution">
    <text evidence="1">The sequence shown here is derived from an EMBL/GenBank/DDBJ whole genome shotgun (WGS) entry which is preliminary data.</text>
</comment>
<dbReference type="Proteomes" id="UP000824120">
    <property type="component" value="Chromosome 10"/>
</dbReference>